<name>A0A0C2YA57_HEBCY</name>
<dbReference type="AlphaFoldDB" id="A0A0C2YA57"/>
<proteinExistence type="predicted"/>
<accession>A0A0C2YA57</accession>
<dbReference type="Proteomes" id="UP000053424">
    <property type="component" value="Unassembled WGS sequence"/>
</dbReference>
<protein>
    <submittedName>
        <fullName evidence="1">Uncharacterized protein</fullName>
    </submittedName>
</protein>
<reference evidence="1 2" key="1">
    <citation type="submission" date="2014-04" db="EMBL/GenBank/DDBJ databases">
        <authorList>
            <consortium name="DOE Joint Genome Institute"/>
            <person name="Kuo A."/>
            <person name="Gay G."/>
            <person name="Dore J."/>
            <person name="Kohler A."/>
            <person name="Nagy L.G."/>
            <person name="Floudas D."/>
            <person name="Copeland A."/>
            <person name="Barry K.W."/>
            <person name="Cichocki N."/>
            <person name="Veneault-Fourrey C."/>
            <person name="LaButti K."/>
            <person name="Lindquist E.A."/>
            <person name="Lipzen A."/>
            <person name="Lundell T."/>
            <person name="Morin E."/>
            <person name="Murat C."/>
            <person name="Sun H."/>
            <person name="Tunlid A."/>
            <person name="Henrissat B."/>
            <person name="Grigoriev I.V."/>
            <person name="Hibbett D.S."/>
            <person name="Martin F."/>
            <person name="Nordberg H.P."/>
            <person name="Cantor M.N."/>
            <person name="Hua S.X."/>
        </authorList>
    </citation>
    <scope>NUCLEOTIDE SEQUENCE [LARGE SCALE GENOMIC DNA]</scope>
    <source>
        <strain evidence="2">h7</strain>
    </source>
</reference>
<dbReference type="EMBL" id="KN831794">
    <property type="protein sequence ID" value="KIM37917.1"/>
    <property type="molecule type" value="Genomic_DNA"/>
</dbReference>
<reference evidence="2" key="2">
    <citation type="submission" date="2015-01" db="EMBL/GenBank/DDBJ databases">
        <title>Evolutionary Origins and Diversification of the Mycorrhizal Mutualists.</title>
        <authorList>
            <consortium name="DOE Joint Genome Institute"/>
            <consortium name="Mycorrhizal Genomics Consortium"/>
            <person name="Kohler A."/>
            <person name="Kuo A."/>
            <person name="Nagy L.G."/>
            <person name="Floudas D."/>
            <person name="Copeland A."/>
            <person name="Barry K.W."/>
            <person name="Cichocki N."/>
            <person name="Veneault-Fourrey C."/>
            <person name="LaButti K."/>
            <person name="Lindquist E.A."/>
            <person name="Lipzen A."/>
            <person name="Lundell T."/>
            <person name="Morin E."/>
            <person name="Murat C."/>
            <person name="Riley R."/>
            <person name="Ohm R."/>
            <person name="Sun H."/>
            <person name="Tunlid A."/>
            <person name="Henrissat B."/>
            <person name="Grigoriev I.V."/>
            <person name="Hibbett D.S."/>
            <person name="Martin F."/>
        </authorList>
    </citation>
    <scope>NUCLEOTIDE SEQUENCE [LARGE SCALE GENOMIC DNA]</scope>
    <source>
        <strain evidence="2">h7</strain>
    </source>
</reference>
<organism evidence="1 2">
    <name type="scientific">Hebeloma cylindrosporum</name>
    <dbReference type="NCBI Taxonomy" id="76867"/>
    <lineage>
        <taxon>Eukaryota</taxon>
        <taxon>Fungi</taxon>
        <taxon>Dikarya</taxon>
        <taxon>Basidiomycota</taxon>
        <taxon>Agaricomycotina</taxon>
        <taxon>Agaricomycetes</taxon>
        <taxon>Agaricomycetidae</taxon>
        <taxon>Agaricales</taxon>
        <taxon>Agaricineae</taxon>
        <taxon>Hymenogastraceae</taxon>
        <taxon>Hebeloma</taxon>
    </lineage>
</organism>
<dbReference type="HOGENOM" id="CLU_2498115_0_0_1"/>
<sequence length="86" mass="9145">MQNRDSRVLDCFAPANSSVQKAGVETSDLPVQLQVPWTLEKQQNTGGEPILVIYRHPSSCVGVQVGSSSNGGGRLVGFPQYVLMGG</sequence>
<evidence type="ECO:0000313" key="2">
    <source>
        <dbReference type="Proteomes" id="UP000053424"/>
    </source>
</evidence>
<evidence type="ECO:0000313" key="1">
    <source>
        <dbReference type="EMBL" id="KIM37917.1"/>
    </source>
</evidence>
<keyword evidence="2" id="KW-1185">Reference proteome</keyword>
<gene>
    <name evidence="1" type="ORF">M413DRAFT_448183</name>
</gene>